<evidence type="ECO:0000313" key="2">
    <source>
        <dbReference type="EMBL" id="GAA2674279.1"/>
    </source>
</evidence>
<protein>
    <recommendedName>
        <fullName evidence="4">Cupin 2 conserved barrel domain-containing protein</fullName>
    </recommendedName>
</protein>
<reference evidence="2 3" key="1">
    <citation type="journal article" date="2019" name="Int. J. Syst. Evol. Microbiol.">
        <title>The Global Catalogue of Microorganisms (GCM) 10K type strain sequencing project: providing services to taxonomists for standard genome sequencing and annotation.</title>
        <authorList>
            <consortium name="The Broad Institute Genomics Platform"/>
            <consortium name="The Broad Institute Genome Sequencing Center for Infectious Disease"/>
            <person name="Wu L."/>
            <person name="Ma J."/>
        </authorList>
    </citation>
    <scope>NUCLEOTIDE SEQUENCE [LARGE SCALE GENOMIC DNA]</scope>
    <source>
        <strain evidence="2 3">JCM 16374</strain>
    </source>
</reference>
<dbReference type="Gene3D" id="2.60.120.10">
    <property type="entry name" value="Jelly Rolls"/>
    <property type="match status" value="1"/>
</dbReference>
<dbReference type="Proteomes" id="UP001500994">
    <property type="component" value="Unassembled WGS sequence"/>
</dbReference>
<accession>A0ABN3SDP6</accession>
<proteinExistence type="predicted"/>
<dbReference type="InterPro" id="IPR014710">
    <property type="entry name" value="RmlC-like_jellyroll"/>
</dbReference>
<comment type="caution">
    <text evidence="2">The sequence shown here is derived from an EMBL/GenBank/DDBJ whole genome shotgun (WGS) entry which is preliminary data.</text>
</comment>
<dbReference type="EMBL" id="BAAARK010000018">
    <property type="protein sequence ID" value="GAA2674279.1"/>
    <property type="molecule type" value="Genomic_DNA"/>
</dbReference>
<sequence length="143" mass="15177">MADTPHPPRTGAAGAPGAPEPAADPVPRLLCDARELAAESSARGGALWRLAEAGRQLDANLVRLPPDGRVEEHVEPDLDVLLYVVSGDGVVDTVQERRPLAEGGVLWLPRGSRRSLTAGRGGLAYLTVHRRRPGLQIKSRGDS</sequence>
<dbReference type="InterPro" id="IPR011051">
    <property type="entry name" value="RmlC_Cupin_sf"/>
</dbReference>
<keyword evidence="3" id="KW-1185">Reference proteome</keyword>
<dbReference type="SUPFAM" id="SSF51182">
    <property type="entry name" value="RmlC-like cupins"/>
    <property type="match status" value="1"/>
</dbReference>
<organism evidence="2 3">
    <name type="scientific">Streptomyces lunalinharesii</name>
    <dbReference type="NCBI Taxonomy" id="333384"/>
    <lineage>
        <taxon>Bacteria</taxon>
        <taxon>Bacillati</taxon>
        <taxon>Actinomycetota</taxon>
        <taxon>Actinomycetes</taxon>
        <taxon>Kitasatosporales</taxon>
        <taxon>Streptomycetaceae</taxon>
        <taxon>Streptomyces</taxon>
    </lineage>
</organism>
<name>A0ABN3SDP6_9ACTN</name>
<evidence type="ECO:0008006" key="4">
    <source>
        <dbReference type="Google" id="ProtNLM"/>
    </source>
</evidence>
<evidence type="ECO:0000313" key="3">
    <source>
        <dbReference type="Proteomes" id="UP001500994"/>
    </source>
</evidence>
<dbReference type="CDD" id="cd02208">
    <property type="entry name" value="cupin_RmlC-like"/>
    <property type="match status" value="1"/>
</dbReference>
<evidence type="ECO:0000256" key="1">
    <source>
        <dbReference type="SAM" id="MobiDB-lite"/>
    </source>
</evidence>
<gene>
    <name evidence="2" type="ORF">GCM10009864_51690</name>
</gene>
<feature type="region of interest" description="Disordered" evidence="1">
    <location>
        <begin position="1"/>
        <end position="26"/>
    </location>
</feature>
<dbReference type="RefSeq" id="WP_344580126.1">
    <property type="nucleotide sequence ID" value="NZ_BAAARK010000018.1"/>
</dbReference>